<reference evidence="2 3" key="1">
    <citation type="submission" date="2022-06" db="EMBL/GenBank/DDBJ databases">
        <title>Halomicroarcula sp. a new haloarchaeum isolate from saline soil.</title>
        <authorList>
            <person name="Strakova D."/>
            <person name="Galisteo C."/>
            <person name="Sanchez-Porro C."/>
            <person name="Ventosa A."/>
        </authorList>
    </citation>
    <scope>NUCLEOTIDE SEQUENCE [LARGE SCALE GENOMIC DNA]</scope>
    <source>
        <strain evidence="2 3">S3CR25-11</strain>
    </source>
</reference>
<feature type="transmembrane region" description="Helical" evidence="1">
    <location>
        <begin position="85"/>
        <end position="103"/>
    </location>
</feature>
<keyword evidence="1" id="KW-0812">Transmembrane</keyword>
<keyword evidence="3" id="KW-1185">Reference proteome</keyword>
<proteinExistence type="predicted"/>
<sequence length="143" mass="15397">MQVGPSLVENPLLGAALTLTVIILVGNLVALGYWAQAEASARDGSTLWTFIMLSSGYGLVYYVWVRYIRNNWAARTQPADRRERLVTAYSVAVLLAFVVGAFVTPPDPFTQVLTFPVLFVGSFVLSFLLVSRDSVGGSGGHAA</sequence>
<protein>
    <submittedName>
        <fullName evidence="2">Twin-arginine translocase subunit TatC</fullName>
    </submittedName>
</protein>
<feature type="transmembrane region" description="Helical" evidence="1">
    <location>
        <begin position="109"/>
        <end position="130"/>
    </location>
</feature>
<feature type="transmembrane region" description="Helical" evidence="1">
    <location>
        <begin position="12"/>
        <end position="35"/>
    </location>
</feature>
<keyword evidence="1" id="KW-1133">Transmembrane helix</keyword>
<gene>
    <name evidence="2" type="ORF">NDI86_17310</name>
</gene>
<dbReference type="RefSeq" id="WP_310901639.1">
    <property type="nucleotide sequence ID" value="NZ_JAMQOS010000006.1"/>
</dbReference>
<evidence type="ECO:0000313" key="3">
    <source>
        <dbReference type="Proteomes" id="UP001268864"/>
    </source>
</evidence>
<dbReference type="Proteomes" id="UP001268864">
    <property type="component" value="Unassembled WGS sequence"/>
</dbReference>
<dbReference type="EMBL" id="JAMQOS010000006">
    <property type="protein sequence ID" value="MDS0283876.1"/>
    <property type="molecule type" value="Genomic_DNA"/>
</dbReference>
<organism evidence="2 3">
    <name type="scientific">Haloarcula onubensis</name>
    <dbReference type="NCBI Taxonomy" id="2950539"/>
    <lineage>
        <taxon>Archaea</taxon>
        <taxon>Methanobacteriati</taxon>
        <taxon>Methanobacteriota</taxon>
        <taxon>Stenosarchaea group</taxon>
        <taxon>Halobacteria</taxon>
        <taxon>Halobacteriales</taxon>
        <taxon>Haloarculaceae</taxon>
        <taxon>Haloarcula</taxon>
    </lineage>
</organism>
<keyword evidence="1" id="KW-0472">Membrane</keyword>
<feature type="transmembrane region" description="Helical" evidence="1">
    <location>
        <begin position="47"/>
        <end position="64"/>
    </location>
</feature>
<name>A0ABU2FSX8_9EURY</name>
<accession>A0ABU2FSX8</accession>
<evidence type="ECO:0000256" key="1">
    <source>
        <dbReference type="SAM" id="Phobius"/>
    </source>
</evidence>
<comment type="caution">
    <text evidence="2">The sequence shown here is derived from an EMBL/GenBank/DDBJ whole genome shotgun (WGS) entry which is preliminary data.</text>
</comment>
<evidence type="ECO:0000313" key="2">
    <source>
        <dbReference type="EMBL" id="MDS0283876.1"/>
    </source>
</evidence>